<dbReference type="EMBL" id="ASGP02000004">
    <property type="protein sequence ID" value="KAH9511064.1"/>
    <property type="molecule type" value="Genomic_DNA"/>
</dbReference>
<reference evidence="2" key="1">
    <citation type="submission" date="2013-05" db="EMBL/GenBank/DDBJ databases">
        <authorList>
            <person name="Yim A.K.Y."/>
            <person name="Chan T.F."/>
            <person name="Ji K.M."/>
            <person name="Liu X.Y."/>
            <person name="Zhou J.W."/>
            <person name="Li R.Q."/>
            <person name="Yang K.Y."/>
            <person name="Li J."/>
            <person name="Li M."/>
            <person name="Law P.T.W."/>
            <person name="Wu Y.L."/>
            <person name="Cai Z.L."/>
            <person name="Qin H."/>
            <person name="Bao Y."/>
            <person name="Leung R.K.K."/>
            <person name="Ng P.K.S."/>
            <person name="Zou J."/>
            <person name="Zhong X.J."/>
            <person name="Ran P.X."/>
            <person name="Zhong N.S."/>
            <person name="Liu Z.G."/>
            <person name="Tsui S.K.W."/>
        </authorList>
    </citation>
    <scope>NUCLEOTIDE SEQUENCE</scope>
    <source>
        <strain evidence="2">Derf</strain>
        <tissue evidence="2">Whole organism</tissue>
    </source>
</reference>
<evidence type="ECO:0000313" key="3">
    <source>
        <dbReference type="Proteomes" id="UP000790347"/>
    </source>
</evidence>
<comment type="caution">
    <text evidence="2">The sequence shown here is derived from an EMBL/GenBank/DDBJ whole genome shotgun (WGS) entry which is preliminary data.</text>
</comment>
<keyword evidence="1" id="KW-0812">Transmembrane</keyword>
<keyword evidence="3" id="KW-1185">Reference proteome</keyword>
<evidence type="ECO:0008006" key="4">
    <source>
        <dbReference type="Google" id="ProtNLM"/>
    </source>
</evidence>
<name>A0A922HV71_DERFA</name>
<evidence type="ECO:0000313" key="2">
    <source>
        <dbReference type="EMBL" id="KAH9511064.1"/>
    </source>
</evidence>
<reference evidence="2" key="2">
    <citation type="journal article" date="2022" name="Res Sq">
        <title>Comparative Genomics Reveals Insights into the Divergent Evolution of Astigmatic Mites and Household Pest Adaptations.</title>
        <authorList>
            <person name="Xiong Q."/>
            <person name="Wan A.T.-Y."/>
            <person name="Liu X.-Y."/>
            <person name="Fung C.S.-H."/>
            <person name="Xiao X."/>
            <person name="Malainual N."/>
            <person name="Hou J."/>
            <person name="Wang L."/>
            <person name="Wang M."/>
            <person name="Yang K."/>
            <person name="Cui Y."/>
            <person name="Leung E."/>
            <person name="Nong W."/>
            <person name="Shin S.-K."/>
            <person name="Au S."/>
            <person name="Jeong K.Y."/>
            <person name="Chew F.T."/>
            <person name="Hui J."/>
            <person name="Leung T.F."/>
            <person name="Tungtrongchitr A."/>
            <person name="Zhong N."/>
            <person name="Liu Z."/>
            <person name="Tsui S."/>
        </authorList>
    </citation>
    <scope>NUCLEOTIDE SEQUENCE</scope>
    <source>
        <strain evidence="2">Derf</strain>
        <tissue evidence="2">Whole organism</tissue>
    </source>
</reference>
<evidence type="ECO:0000256" key="1">
    <source>
        <dbReference type="SAM" id="Phobius"/>
    </source>
</evidence>
<keyword evidence="1" id="KW-1133">Transmembrane helix</keyword>
<dbReference type="Proteomes" id="UP000790347">
    <property type="component" value="Unassembled WGS sequence"/>
</dbReference>
<gene>
    <name evidence="2" type="ORF">DERF_009546</name>
</gene>
<organism evidence="2 3">
    <name type="scientific">Dermatophagoides farinae</name>
    <name type="common">American house dust mite</name>
    <dbReference type="NCBI Taxonomy" id="6954"/>
    <lineage>
        <taxon>Eukaryota</taxon>
        <taxon>Metazoa</taxon>
        <taxon>Ecdysozoa</taxon>
        <taxon>Arthropoda</taxon>
        <taxon>Chelicerata</taxon>
        <taxon>Arachnida</taxon>
        <taxon>Acari</taxon>
        <taxon>Acariformes</taxon>
        <taxon>Sarcoptiformes</taxon>
        <taxon>Astigmata</taxon>
        <taxon>Psoroptidia</taxon>
        <taxon>Analgoidea</taxon>
        <taxon>Pyroglyphidae</taxon>
        <taxon>Dermatophagoidinae</taxon>
        <taxon>Dermatophagoides</taxon>
    </lineage>
</organism>
<protein>
    <recommendedName>
        <fullName evidence="4">Transmembrane protein</fullName>
    </recommendedName>
</protein>
<accession>A0A922HV71</accession>
<keyword evidence="1" id="KW-0472">Membrane</keyword>
<sequence>MAMKITSFIKKFQKKLWPLTKFFGIRAIKLNQNSSLTCVFLFRPRRPPPPPPVDVVFVVVLPVVLFVAVDVGGVALVLALLTPGPRPFGAD</sequence>
<dbReference type="AlphaFoldDB" id="A0A922HV71"/>
<proteinExistence type="predicted"/>
<feature type="transmembrane region" description="Helical" evidence="1">
    <location>
        <begin position="55"/>
        <end position="81"/>
    </location>
</feature>